<dbReference type="InterPro" id="IPR052918">
    <property type="entry name" value="Motility_Chemotaxis_Reg"/>
</dbReference>
<dbReference type="InterPro" id="IPR036278">
    <property type="entry name" value="Sialidase_sf"/>
</dbReference>
<proteinExistence type="predicted"/>
<dbReference type="PANTHER" id="PTHR35580">
    <property type="entry name" value="CELL SURFACE GLYCOPROTEIN (S-LAYER PROTEIN)-LIKE PROTEIN"/>
    <property type="match status" value="1"/>
</dbReference>
<dbReference type="RefSeq" id="WP_194447718.1">
    <property type="nucleotide sequence ID" value="NZ_CP063849.1"/>
</dbReference>
<sequence length="802" mass="83278">MKTSSVLGAAWLAATMAAGMLPGQQEAQFHYFLGKDPAQWRRGETLRLRNRDRIRAASLSYSTFLGGGSNEHASAVVTDDQGNIYMTGYTMSADFPVTEDAYQGSLGYSGYSTDAFVAKFDANGRLVYCTFLGGASDDKANAIAVDRYGNAYITGSTISRDFPTTEGAIVTTLGTAAGAAAGVFVTKLNAAGNSILYSTLLARGVASDSGNAIAVDAAGYALVAGKTSAVQLRVTTGAMAALGTGSGFLVKLNPAGSRFVFVTSMSRLTDQVNALTTDRDGNVYVTGSTNDLEPRDGGAQRSNAGRTLFLTSDAGAHWALPGPGLEDMRVASVTFDPRNAAVVYAAGTRGLFRSTDGGGSWSLFYSGENIAKVVLDPSDSSHMVVFAFTSVVFRYTQLSSRDGGLSWTSQVTNFGDMVCDPADARRCSAGGSAGFYFSADGGDTWGMTTIVGENNFSAPVIDRGNPGTLYSTNNHGVWRSQNFGVTWSSVNRAVPIAGLVVHPDGNGVLYGAYASFLLKSVDGGVNWTQIGYALSSRLFFDPVDRRTLYQAGSQGLLRSTDDGRSFEAVASQPLNSNVFGLEFAPNQPGVWFALSGAATDAFLTKVSADGSTQLFSTYFGGASADTANRIALDGSGNIYIAGSTNSSDLNGAVNAYGGGRGDAFVAKFSADGSRLLYSRLVGGQDFESGLGLAVDAAGRAVLTGATYSADFPRTVDALPGAASGLYSIGYYLQLDPDGAVVSASYLGGPNEDSATAAAISTSGKVCIVGDTNSPEMATTPGAAQPVRNGFADTFLMILDLVR</sequence>
<dbReference type="CDD" id="cd15482">
    <property type="entry name" value="Sialidase_non-viral"/>
    <property type="match status" value="1"/>
</dbReference>
<dbReference type="Gene3D" id="2.130.10.10">
    <property type="entry name" value="YVTN repeat-like/Quinoprotein amine dehydrogenase"/>
    <property type="match status" value="3"/>
</dbReference>
<dbReference type="SUPFAM" id="SSF110296">
    <property type="entry name" value="Oligoxyloglucan reducing end-specific cellobiohydrolase"/>
    <property type="match status" value="1"/>
</dbReference>
<reference evidence="1 2" key="1">
    <citation type="submission" date="2020-10" db="EMBL/GenBank/DDBJ databases">
        <title>Complete genome sequence of Paludibaculum fermentans P105T, a facultatively anaerobic acidobacterium capable of dissimilatory Fe(III) reduction.</title>
        <authorList>
            <person name="Dedysh S.N."/>
            <person name="Beletsky A.V."/>
            <person name="Kulichevskaya I.S."/>
            <person name="Mardanov A.V."/>
            <person name="Ravin N.V."/>
        </authorList>
    </citation>
    <scope>NUCLEOTIDE SEQUENCE [LARGE SCALE GENOMIC DNA]</scope>
    <source>
        <strain evidence="1 2">P105</strain>
    </source>
</reference>
<dbReference type="InterPro" id="IPR010620">
    <property type="entry name" value="SBBP_repeat"/>
</dbReference>
<name>A0A7S7SIG4_PALFE</name>
<gene>
    <name evidence="1" type="ORF">IRI77_24980</name>
</gene>
<dbReference type="SUPFAM" id="SSF50939">
    <property type="entry name" value="Sialidases"/>
    <property type="match status" value="1"/>
</dbReference>
<evidence type="ECO:0000313" key="1">
    <source>
        <dbReference type="EMBL" id="QOY86049.1"/>
    </source>
</evidence>
<protein>
    <submittedName>
        <fullName evidence="1">SBBP repeat-containing protein</fullName>
    </submittedName>
</protein>
<dbReference type="Pfam" id="PF06739">
    <property type="entry name" value="SBBP"/>
    <property type="match status" value="4"/>
</dbReference>
<evidence type="ECO:0000313" key="2">
    <source>
        <dbReference type="Proteomes" id="UP000593892"/>
    </source>
</evidence>
<dbReference type="Proteomes" id="UP000593892">
    <property type="component" value="Chromosome"/>
</dbReference>
<dbReference type="InterPro" id="IPR015943">
    <property type="entry name" value="WD40/YVTN_repeat-like_dom_sf"/>
</dbReference>
<dbReference type="KEGG" id="pfer:IRI77_24980"/>
<dbReference type="EMBL" id="CP063849">
    <property type="protein sequence ID" value="QOY86049.1"/>
    <property type="molecule type" value="Genomic_DNA"/>
</dbReference>
<dbReference type="PANTHER" id="PTHR35580:SF1">
    <property type="entry name" value="PHYTASE-LIKE DOMAIN-CONTAINING PROTEIN"/>
    <property type="match status" value="1"/>
</dbReference>
<keyword evidence="2" id="KW-1185">Reference proteome</keyword>
<accession>A0A7S7SIG4</accession>
<dbReference type="AlphaFoldDB" id="A0A7S7SIG4"/>
<organism evidence="1 2">
    <name type="scientific">Paludibaculum fermentans</name>
    <dbReference type="NCBI Taxonomy" id="1473598"/>
    <lineage>
        <taxon>Bacteria</taxon>
        <taxon>Pseudomonadati</taxon>
        <taxon>Acidobacteriota</taxon>
        <taxon>Terriglobia</taxon>
        <taxon>Bryobacterales</taxon>
        <taxon>Bryobacteraceae</taxon>
        <taxon>Paludibaculum</taxon>
    </lineage>
</organism>
<dbReference type="SUPFAM" id="SSF101898">
    <property type="entry name" value="NHL repeat"/>
    <property type="match status" value="1"/>
</dbReference>